<keyword evidence="6" id="KW-0145">Chemotaxis</keyword>
<dbReference type="InterPro" id="IPR000090">
    <property type="entry name" value="Flg_Motor_Flig"/>
</dbReference>
<dbReference type="SUPFAM" id="SSF48029">
    <property type="entry name" value="FliG"/>
    <property type="match status" value="1"/>
</dbReference>
<keyword evidence="9" id="KW-0975">Bacterial flagellum</keyword>
<gene>
    <name evidence="11" type="ORF">SPTER_31950</name>
</gene>
<evidence type="ECO:0000256" key="3">
    <source>
        <dbReference type="ARBA" id="ARBA00010299"/>
    </source>
</evidence>
<comment type="subcellular location">
    <subcellularLocation>
        <location evidence="1">Bacterial flagellum basal body</location>
    </subcellularLocation>
    <subcellularLocation>
        <location evidence="2">Cell membrane</location>
        <topology evidence="2">Peripheral membrane protein</topology>
        <orientation evidence="2">Cytoplasmic side</orientation>
    </subcellularLocation>
</comment>
<dbReference type="GO" id="GO:0006935">
    <property type="term" value="P:chemotaxis"/>
    <property type="evidence" value="ECO:0007669"/>
    <property type="project" value="UniProtKB-KW"/>
</dbReference>
<dbReference type="InterPro" id="IPR011002">
    <property type="entry name" value="FliG_a-hlx"/>
</dbReference>
<dbReference type="GO" id="GO:0005886">
    <property type="term" value="C:plasma membrane"/>
    <property type="evidence" value="ECO:0007669"/>
    <property type="project" value="UniProtKB-SubCell"/>
</dbReference>
<name>A0A517DWS6_9FIRM</name>
<dbReference type="GO" id="GO:0071973">
    <property type="term" value="P:bacterial-type flagellum-dependent cell motility"/>
    <property type="evidence" value="ECO:0007669"/>
    <property type="project" value="InterPro"/>
</dbReference>
<keyword evidence="12" id="KW-1185">Reference proteome</keyword>
<dbReference type="GO" id="GO:0003774">
    <property type="term" value="F:cytoskeletal motor activity"/>
    <property type="evidence" value="ECO:0007669"/>
    <property type="project" value="InterPro"/>
</dbReference>
<reference evidence="11 12" key="1">
    <citation type="submission" date="2019-02" db="EMBL/GenBank/DDBJ databases">
        <title>Closed genome of Sporomusa termitida DSM 4440.</title>
        <authorList>
            <person name="Poehlein A."/>
            <person name="Daniel R."/>
        </authorList>
    </citation>
    <scope>NUCLEOTIDE SEQUENCE [LARGE SCALE GENOMIC DNA]</scope>
    <source>
        <strain evidence="11 12">DSM 4440</strain>
    </source>
</reference>
<dbReference type="InterPro" id="IPR028263">
    <property type="entry name" value="FliG_N"/>
</dbReference>
<feature type="domain" description="Flagellar motor switch protein FliG N-terminal" evidence="10">
    <location>
        <begin position="1"/>
        <end position="59"/>
    </location>
</feature>
<evidence type="ECO:0000256" key="4">
    <source>
        <dbReference type="ARBA" id="ARBA00021870"/>
    </source>
</evidence>
<sequence length="87" mass="9646">MTPLHKVAIFLMLMGREKGQRIIALMDNDEIKAVVAEIRSLAVLSQAGKASVRAEFKELGYDEQMNPAAVLTLMRFLFNGSKISHKG</sequence>
<evidence type="ECO:0000256" key="5">
    <source>
        <dbReference type="ARBA" id="ARBA00022475"/>
    </source>
</evidence>
<dbReference type="KEGG" id="sted:SPTER_31950"/>
<accession>A0A517DWS6</accession>
<comment type="similarity">
    <text evidence="3">Belongs to the FliG family.</text>
</comment>
<dbReference type="OrthoDB" id="1683872at2"/>
<evidence type="ECO:0000256" key="6">
    <source>
        <dbReference type="ARBA" id="ARBA00022500"/>
    </source>
</evidence>
<evidence type="ECO:0000313" key="11">
    <source>
        <dbReference type="EMBL" id="QDR81783.1"/>
    </source>
</evidence>
<evidence type="ECO:0000313" key="12">
    <source>
        <dbReference type="Proteomes" id="UP000320776"/>
    </source>
</evidence>
<dbReference type="AlphaFoldDB" id="A0A517DWS6"/>
<keyword evidence="5" id="KW-1003">Cell membrane</keyword>
<evidence type="ECO:0000256" key="7">
    <source>
        <dbReference type="ARBA" id="ARBA00022779"/>
    </source>
</evidence>
<dbReference type="GO" id="GO:0009425">
    <property type="term" value="C:bacterial-type flagellum basal body"/>
    <property type="evidence" value="ECO:0007669"/>
    <property type="project" value="UniProtKB-SubCell"/>
</dbReference>
<evidence type="ECO:0000256" key="2">
    <source>
        <dbReference type="ARBA" id="ARBA00004413"/>
    </source>
</evidence>
<proteinExistence type="inferred from homology"/>
<dbReference type="EMBL" id="CP036259">
    <property type="protein sequence ID" value="QDR81783.1"/>
    <property type="molecule type" value="Genomic_DNA"/>
</dbReference>
<evidence type="ECO:0000259" key="10">
    <source>
        <dbReference type="Pfam" id="PF14842"/>
    </source>
</evidence>
<protein>
    <recommendedName>
        <fullName evidence="4">Flagellar motor switch protein FliG</fullName>
    </recommendedName>
</protein>
<evidence type="ECO:0000256" key="8">
    <source>
        <dbReference type="ARBA" id="ARBA00023136"/>
    </source>
</evidence>
<dbReference type="PRINTS" id="PR00954">
    <property type="entry name" value="FLGMOTORFLIG"/>
</dbReference>
<keyword evidence="7" id="KW-0283">Flagellar rotation</keyword>
<keyword evidence="8" id="KW-0472">Membrane</keyword>
<dbReference type="Pfam" id="PF14842">
    <property type="entry name" value="FliG_N"/>
    <property type="match status" value="1"/>
</dbReference>
<dbReference type="Gene3D" id="1.10.220.30">
    <property type="match status" value="1"/>
</dbReference>
<dbReference type="RefSeq" id="WP_144351237.1">
    <property type="nucleotide sequence ID" value="NZ_CP036259.1"/>
</dbReference>
<evidence type="ECO:0000256" key="9">
    <source>
        <dbReference type="ARBA" id="ARBA00023143"/>
    </source>
</evidence>
<organism evidence="11 12">
    <name type="scientific">Sporomusa termitida</name>
    <dbReference type="NCBI Taxonomy" id="2377"/>
    <lineage>
        <taxon>Bacteria</taxon>
        <taxon>Bacillati</taxon>
        <taxon>Bacillota</taxon>
        <taxon>Negativicutes</taxon>
        <taxon>Selenomonadales</taxon>
        <taxon>Sporomusaceae</taxon>
        <taxon>Sporomusa</taxon>
    </lineage>
</organism>
<evidence type="ECO:0000256" key="1">
    <source>
        <dbReference type="ARBA" id="ARBA00004117"/>
    </source>
</evidence>
<dbReference type="Proteomes" id="UP000320776">
    <property type="component" value="Chromosome"/>
</dbReference>